<dbReference type="RefSeq" id="WP_092090193.1">
    <property type="nucleotide sequence ID" value="NZ_FMZW01000071.1"/>
</dbReference>
<reference evidence="1 2" key="1">
    <citation type="submission" date="2016-10" db="EMBL/GenBank/DDBJ databases">
        <authorList>
            <person name="de Groot N.N."/>
        </authorList>
    </citation>
    <scope>NUCLEOTIDE SEQUENCE [LARGE SCALE GENOMIC DNA]</scope>
    <source>
        <strain evidence="1 2">R5</strain>
    </source>
</reference>
<sequence length="44" mass="4746">MSIKEATANIQKIPTIGRQGDEPITDAQASYLQALSEQARSGRT</sequence>
<evidence type="ECO:0000313" key="2">
    <source>
        <dbReference type="Proteomes" id="UP000199245"/>
    </source>
</evidence>
<name>A0A1G7NN73_9BRAD</name>
<dbReference type="InterPro" id="IPR021425">
    <property type="entry name" value="DUF3072"/>
</dbReference>
<evidence type="ECO:0000313" key="1">
    <source>
        <dbReference type="EMBL" id="SDF75432.1"/>
    </source>
</evidence>
<dbReference type="EMBL" id="FMZW01000071">
    <property type="protein sequence ID" value="SDF75432.1"/>
    <property type="molecule type" value="Genomic_DNA"/>
</dbReference>
<accession>A0A1G7NN73</accession>
<gene>
    <name evidence="1" type="ORF">SAMN05216337_107139</name>
</gene>
<dbReference type="Proteomes" id="UP000199245">
    <property type="component" value="Unassembled WGS sequence"/>
</dbReference>
<dbReference type="AlphaFoldDB" id="A0A1G7NN73"/>
<organism evidence="1 2">
    <name type="scientific">Bradyrhizobium brasilense</name>
    <dbReference type="NCBI Taxonomy" id="1419277"/>
    <lineage>
        <taxon>Bacteria</taxon>
        <taxon>Pseudomonadati</taxon>
        <taxon>Pseudomonadota</taxon>
        <taxon>Alphaproteobacteria</taxon>
        <taxon>Hyphomicrobiales</taxon>
        <taxon>Nitrobacteraceae</taxon>
        <taxon>Bradyrhizobium</taxon>
    </lineage>
</organism>
<dbReference type="Pfam" id="PF11272">
    <property type="entry name" value="DUF3072"/>
    <property type="match status" value="1"/>
</dbReference>
<protein>
    <submittedName>
        <fullName evidence="1">Uncharacterized protein</fullName>
    </submittedName>
</protein>
<proteinExistence type="predicted"/>